<dbReference type="EMBL" id="CP061172">
    <property type="protein sequence ID" value="QNR70208.1"/>
    <property type="molecule type" value="Genomic_DNA"/>
</dbReference>
<dbReference type="AlphaFoldDB" id="A0A7H0YGK0"/>
<evidence type="ECO:0000313" key="2">
    <source>
        <dbReference type="Proteomes" id="UP000516384"/>
    </source>
</evidence>
<accession>A0A7H0YGK0</accession>
<sequence>MFQFYSHHWAVDKHYDKENDLHRGDIIVFHKDDVQFVKRVNVLLRKR</sequence>
<name>A0A7H0YGK0_9BACL</name>
<organism evidence="1 2">
    <name type="scientific">Paenibacillus peoriae</name>
    <dbReference type="NCBI Taxonomy" id="59893"/>
    <lineage>
        <taxon>Bacteria</taxon>
        <taxon>Bacillati</taxon>
        <taxon>Bacillota</taxon>
        <taxon>Bacilli</taxon>
        <taxon>Bacillales</taxon>
        <taxon>Paenibacillaceae</taxon>
        <taxon>Paenibacillus</taxon>
    </lineage>
</organism>
<gene>
    <name evidence="1" type="ORF">IAQ67_18000</name>
</gene>
<reference evidence="1 2" key="1">
    <citation type="submission" date="2020-09" db="EMBL/GenBank/DDBJ databases">
        <title>Characterization of Paenibacillus peoriae strain ZF390 with broad-spectrum antimicrobial activity as a potential biocontrol agent.</title>
        <authorList>
            <person name="Li L."/>
            <person name="Zhao Y."/>
            <person name="Li B."/>
            <person name="Xie X."/>
        </authorList>
    </citation>
    <scope>NUCLEOTIDE SEQUENCE [LARGE SCALE GENOMIC DNA]</scope>
    <source>
        <strain evidence="1 2">ZF390</strain>
    </source>
</reference>
<evidence type="ECO:0000313" key="1">
    <source>
        <dbReference type="EMBL" id="QNR70208.1"/>
    </source>
</evidence>
<dbReference type="Proteomes" id="UP000516384">
    <property type="component" value="Chromosome"/>
</dbReference>
<proteinExistence type="predicted"/>
<protein>
    <submittedName>
        <fullName evidence="1">Uncharacterized protein</fullName>
    </submittedName>
</protein>